<sequence length="112" mass="11385">MLGQEVGPRLLQLNFITKGCLCDATVASGWCSGATVCARLEFNDEVAVDGKVVNGAKSDGGGGGVGCLGRRLEQLLAAADAEAGGGAAVAVVVVVGRVVRWEKGRVIGMVWL</sequence>
<accession>A0AAN9RSN0</accession>
<proteinExistence type="predicted"/>
<dbReference type="AlphaFoldDB" id="A0AAN9RSN0"/>
<name>A0AAN9RSN0_PHACN</name>
<gene>
    <name evidence="1" type="ORF">VNO80_01316</name>
</gene>
<reference evidence="1 2" key="1">
    <citation type="submission" date="2024-01" db="EMBL/GenBank/DDBJ databases">
        <title>The genomes of 5 underutilized Papilionoideae crops provide insights into root nodulation and disease resistanc.</title>
        <authorList>
            <person name="Jiang F."/>
        </authorList>
    </citation>
    <scope>NUCLEOTIDE SEQUENCE [LARGE SCALE GENOMIC DNA]</scope>
    <source>
        <strain evidence="1">JINMINGXINNONG_FW02</strain>
        <tissue evidence="1">Leaves</tissue>
    </source>
</reference>
<keyword evidence="2" id="KW-1185">Reference proteome</keyword>
<dbReference type="EMBL" id="JAYMYR010000001">
    <property type="protein sequence ID" value="KAK7382463.1"/>
    <property type="molecule type" value="Genomic_DNA"/>
</dbReference>
<evidence type="ECO:0000313" key="2">
    <source>
        <dbReference type="Proteomes" id="UP001374584"/>
    </source>
</evidence>
<dbReference type="Proteomes" id="UP001374584">
    <property type="component" value="Unassembled WGS sequence"/>
</dbReference>
<evidence type="ECO:0000313" key="1">
    <source>
        <dbReference type="EMBL" id="KAK7382463.1"/>
    </source>
</evidence>
<comment type="caution">
    <text evidence="1">The sequence shown here is derived from an EMBL/GenBank/DDBJ whole genome shotgun (WGS) entry which is preliminary data.</text>
</comment>
<organism evidence="1 2">
    <name type="scientific">Phaseolus coccineus</name>
    <name type="common">Scarlet runner bean</name>
    <name type="synonym">Phaseolus multiflorus</name>
    <dbReference type="NCBI Taxonomy" id="3886"/>
    <lineage>
        <taxon>Eukaryota</taxon>
        <taxon>Viridiplantae</taxon>
        <taxon>Streptophyta</taxon>
        <taxon>Embryophyta</taxon>
        <taxon>Tracheophyta</taxon>
        <taxon>Spermatophyta</taxon>
        <taxon>Magnoliopsida</taxon>
        <taxon>eudicotyledons</taxon>
        <taxon>Gunneridae</taxon>
        <taxon>Pentapetalae</taxon>
        <taxon>rosids</taxon>
        <taxon>fabids</taxon>
        <taxon>Fabales</taxon>
        <taxon>Fabaceae</taxon>
        <taxon>Papilionoideae</taxon>
        <taxon>50 kb inversion clade</taxon>
        <taxon>NPAAA clade</taxon>
        <taxon>indigoferoid/millettioid clade</taxon>
        <taxon>Phaseoleae</taxon>
        <taxon>Phaseolus</taxon>
    </lineage>
</organism>
<protein>
    <submittedName>
        <fullName evidence="1">Uncharacterized protein</fullName>
    </submittedName>
</protein>